<keyword evidence="6" id="KW-1185">Reference proteome</keyword>
<dbReference type="GO" id="GO:0005085">
    <property type="term" value="F:guanyl-nucleotide exchange factor activity"/>
    <property type="evidence" value="ECO:0007669"/>
    <property type="project" value="UniProtKB-KW"/>
</dbReference>
<feature type="domain" description="PH" evidence="3">
    <location>
        <begin position="721"/>
        <end position="832"/>
    </location>
</feature>
<dbReference type="CDD" id="cd00160">
    <property type="entry name" value="RhoGEF"/>
    <property type="match status" value="1"/>
</dbReference>
<dbReference type="Gene3D" id="1.20.900.10">
    <property type="entry name" value="Dbl homology (DH) domain"/>
    <property type="match status" value="1"/>
</dbReference>
<evidence type="ECO:0000256" key="2">
    <source>
        <dbReference type="SAM" id="MobiDB-lite"/>
    </source>
</evidence>
<dbReference type="AlphaFoldDB" id="A0AAW1L9F8"/>
<feature type="region of interest" description="Disordered" evidence="2">
    <location>
        <begin position="870"/>
        <end position="913"/>
    </location>
</feature>
<dbReference type="InterPro" id="IPR055251">
    <property type="entry name" value="SOS1_NGEF_PH"/>
</dbReference>
<evidence type="ECO:0000259" key="3">
    <source>
        <dbReference type="PROSITE" id="PS50003"/>
    </source>
</evidence>
<proteinExistence type="predicted"/>
<dbReference type="SMART" id="SM00325">
    <property type="entry name" value="RhoGEF"/>
    <property type="match status" value="1"/>
</dbReference>
<dbReference type="SUPFAM" id="SSF48065">
    <property type="entry name" value="DBL homology domain (DH-domain)"/>
    <property type="match status" value="1"/>
</dbReference>
<evidence type="ECO:0000259" key="4">
    <source>
        <dbReference type="PROSITE" id="PS50010"/>
    </source>
</evidence>
<reference evidence="5 6" key="1">
    <citation type="journal article" date="2024" name="BMC Genomics">
        <title>De novo assembly and annotation of Popillia japonica's genome with initial clues to its potential as an invasive pest.</title>
        <authorList>
            <person name="Cucini C."/>
            <person name="Boschi S."/>
            <person name="Funari R."/>
            <person name="Cardaioli E."/>
            <person name="Iannotti N."/>
            <person name="Marturano G."/>
            <person name="Paoli F."/>
            <person name="Bruttini M."/>
            <person name="Carapelli A."/>
            <person name="Frati F."/>
            <person name="Nardi F."/>
        </authorList>
    </citation>
    <scope>NUCLEOTIDE SEQUENCE [LARGE SCALE GENOMIC DNA]</scope>
    <source>
        <strain evidence="5">DMR45628</strain>
    </source>
</reference>
<evidence type="ECO:0000313" key="6">
    <source>
        <dbReference type="Proteomes" id="UP001458880"/>
    </source>
</evidence>
<gene>
    <name evidence="5" type="ORF">QE152_g14292</name>
</gene>
<dbReference type="GO" id="GO:0019898">
    <property type="term" value="C:extrinsic component of membrane"/>
    <property type="evidence" value="ECO:0007669"/>
    <property type="project" value="TreeGrafter"/>
</dbReference>
<evidence type="ECO:0000256" key="1">
    <source>
        <dbReference type="ARBA" id="ARBA00022658"/>
    </source>
</evidence>
<comment type="caution">
    <text evidence="5">The sequence shown here is derived from an EMBL/GenBank/DDBJ whole genome shotgun (WGS) entry which is preliminary data.</text>
</comment>
<dbReference type="GO" id="GO:0007411">
    <property type="term" value="P:axon guidance"/>
    <property type="evidence" value="ECO:0007669"/>
    <property type="project" value="TreeGrafter"/>
</dbReference>
<feature type="compositionally biased region" description="Polar residues" evidence="2">
    <location>
        <begin position="870"/>
        <end position="889"/>
    </location>
</feature>
<accession>A0AAW1L9F8</accession>
<name>A0AAW1L9F8_POPJA</name>
<dbReference type="InterPro" id="IPR000219">
    <property type="entry name" value="DH_dom"/>
</dbReference>
<dbReference type="PROSITE" id="PS50003">
    <property type="entry name" value="PH_DOMAIN"/>
    <property type="match status" value="1"/>
</dbReference>
<dbReference type="GO" id="GO:0005737">
    <property type="term" value="C:cytoplasm"/>
    <property type="evidence" value="ECO:0007669"/>
    <property type="project" value="TreeGrafter"/>
</dbReference>
<keyword evidence="1" id="KW-0344">Guanine-nucleotide releasing factor</keyword>
<feature type="region of interest" description="Disordered" evidence="2">
    <location>
        <begin position="42"/>
        <end position="63"/>
    </location>
</feature>
<dbReference type="Pfam" id="PF22697">
    <property type="entry name" value="SOS1_NGEF_PH"/>
    <property type="match status" value="1"/>
</dbReference>
<dbReference type="PANTHER" id="PTHR22826:SF106">
    <property type="entry name" value="TRIO, ISOFORM A"/>
    <property type="match status" value="1"/>
</dbReference>
<dbReference type="PANTHER" id="PTHR22826">
    <property type="entry name" value="RHO GUANINE EXCHANGE FACTOR-RELATED"/>
    <property type="match status" value="1"/>
</dbReference>
<dbReference type="Pfam" id="PF00621">
    <property type="entry name" value="RhoGEF"/>
    <property type="match status" value="1"/>
</dbReference>
<dbReference type="InterPro" id="IPR051336">
    <property type="entry name" value="RhoGEF_Guanine_NuclExch_SF"/>
</dbReference>
<protein>
    <submittedName>
        <fullName evidence="5">RhoGEF domain</fullName>
    </submittedName>
</protein>
<dbReference type="PROSITE" id="PS50010">
    <property type="entry name" value="DH_2"/>
    <property type="match status" value="1"/>
</dbReference>
<dbReference type="InterPro" id="IPR001849">
    <property type="entry name" value="PH_domain"/>
</dbReference>
<dbReference type="Gene3D" id="2.30.29.30">
    <property type="entry name" value="Pleckstrin-homology domain (PH domain)/Phosphotyrosine-binding domain (PTB)"/>
    <property type="match status" value="1"/>
</dbReference>
<dbReference type="SUPFAM" id="SSF50729">
    <property type="entry name" value="PH domain-like"/>
    <property type="match status" value="1"/>
</dbReference>
<evidence type="ECO:0000313" key="5">
    <source>
        <dbReference type="EMBL" id="KAK9730719.1"/>
    </source>
</evidence>
<sequence>MNALLDLTIYDKRRGKTKELKYDNKQLVDNKRNDKLKTKSLNRNDKVNKATRTEKSKKDFGKSRENLTLDNSHFGSVISLANDIPKSTNSKNKTENNKIKVSEIDASQLRQKPAKKVEASGRTENIIQDAINGFNYTGSIELKFEEALEVCSDNLYDEIDEEFGRNLFDDESDNYILEAYNKPGDELVETYIEVEHRTEIIPTTQKEEIPKVKPVQLRTKEIAPEKSKDSLCFISDNEECIFVEAYNSMGYEFRKTYGLIDRSLSNISLDEDFQKSTLSITSDVQQYFNDIETKCESEDLQPTQSIQLAQPTANTYMNYSRIIDEYRKSRQAASLKKANTYMNYSRIIDEYRKSRQAASLKKTQDSNSNSSTTGACDVQNIDLAQPSRTTFVNYSTTGACDVQNIDLAQPSRTTFVNYNRMVDEFRKSQQIKPNVAPSVIKKNNVARKTIEESDDARSVSSDEQVYEMPHQDVNVIKFIPQTKSDFIIHELLETEMGYVNNLIKFIPQTKSDFIIHELLETEMGYVNNLRKILTDYLSYFRKFPDHLQTNVDIIFGNIQQIYDQTMEFYHALLMCSNDYEAIALTFIDYKNLFKLYPIYMKNKPQADRILIQNYKSVIEDRQKKLKDRLDLMSYLLNPIQRLGRYILLLENLQKSVRRSACLDPAIEILKSNMTKGNDSIAVESILKVPLDPAIEILKSNMTKGNDSIAVESILKVPETVDLYKKGSYIDREKFVMLKPRRQEAVIFLFEDIVVFTTENVTSRRDVHTTFTYTASIDMNDLSITIVDGEMQTFQLIDYPKCKKNKDEASYLFEARDRKTRDHWGTLIQGRLWAQLEKFKDQSRSYKPVSRANSTSSAKIPKYLGQMSSHISASTSVSRENSTKSKTNISGDKYQKSVDRTKRRVKKPKSDAVKRTSKFYTDTTSLQYNKTM</sequence>
<organism evidence="5 6">
    <name type="scientific">Popillia japonica</name>
    <name type="common">Japanese beetle</name>
    <dbReference type="NCBI Taxonomy" id="7064"/>
    <lineage>
        <taxon>Eukaryota</taxon>
        <taxon>Metazoa</taxon>
        <taxon>Ecdysozoa</taxon>
        <taxon>Arthropoda</taxon>
        <taxon>Hexapoda</taxon>
        <taxon>Insecta</taxon>
        <taxon>Pterygota</taxon>
        <taxon>Neoptera</taxon>
        <taxon>Endopterygota</taxon>
        <taxon>Coleoptera</taxon>
        <taxon>Polyphaga</taxon>
        <taxon>Scarabaeiformia</taxon>
        <taxon>Scarabaeidae</taxon>
        <taxon>Rutelinae</taxon>
        <taxon>Popillia</taxon>
    </lineage>
</organism>
<dbReference type="InterPro" id="IPR035899">
    <property type="entry name" value="DBL_dom_sf"/>
</dbReference>
<feature type="domain" description="DH" evidence="4">
    <location>
        <begin position="510"/>
        <end position="679"/>
    </location>
</feature>
<dbReference type="InterPro" id="IPR011993">
    <property type="entry name" value="PH-like_dom_sf"/>
</dbReference>
<dbReference type="EMBL" id="JASPKY010000143">
    <property type="protein sequence ID" value="KAK9730719.1"/>
    <property type="molecule type" value="Genomic_DNA"/>
</dbReference>
<dbReference type="Proteomes" id="UP001458880">
    <property type="component" value="Unassembled WGS sequence"/>
</dbReference>